<feature type="domain" description="TonB-dependent receptor plug" evidence="2">
    <location>
        <begin position="156"/>
        <end position="227"/>
    </location>
</feature>
<gene>
    <name evidence="3" type="ORF">METZ01_LOCUS157479</name>
</gene>
<feature type="non-terminal residue" evidence="3">
    <location>
        <position position="548"/>
    </location>
</feature>
<dbReference type="GO" id="GO:0009279">
    <property type="term" value="C:cell outer membrane"/>
    <property type="evidence" value="ECO:0007669"/>
    <property type="project" value="TreeGrafter"/>
</dbReference>
<dbReference type="PANTHER" id="PTHR30069">
    <property type="entry name" value="TONB-DEPENDENT OUTER MEMBRANE RECEPTOR"/>
    <property type="match status" value="1"/>
</dbReference>
<dbReference type="SUPFAM" id="SSF49464">
    <property type="entry name" value="Carboxypeptidase regulatory domain-like"/>
    <property type="match status" value="1"/>
</dbReference>
<organism evidence="3">
    <name type="scientific">marine metagenome</name>
    <dbReference type="NCBI Taxonomy" id="408172"/>
    <lineage>
        <taxon>unclassified sequences</taxon>
        <taxon>metagenomes</taxon>
        <taxon>ecological metagenomes</taxon>
    </lineage>
</organism>
<dbReference type="Pfam" id="PF13715">
    <property type="entry name" value="CarbopepD_reg_2"/>
    <property type="match status" value="1"/>
</dbReference>
<evidence type="ECO:0000259" key="2">
    <source>
        <dbReference type="Pfam" id="PF07715"/>
    </source>
</evidence>
<dbReference type="Pfam" id="PF07715">
    <property type="entry name" value="Plug"/>
    <property type="match status" value="1"/>
</dbReference>
<sequence length="548" mass="61437">MQNRSLKTLLNNSFLIFLLTASISMGQTVGSVYGFVTDEAKGEALIGANVIITETGQGMATDMNGYYVLQRIPEGSYTLIVSYIGYEVLNKKVIIKGSGAQKLDLVLKAQAVSLSEVDVTAEKIQRKYNITPSQINLSPRMLKAAPALAEPDLFRTIQALPGVLTTSEFSTGLVIRGGNTDQNLILLDGITVYNPSHLGGVFSNFIVDGVKEANLIKGGYSAEYGGRLSAVLNVLSREGNRNKFEGKMSVSLLSSQTTLEGPSYNGAWLISARRTYFDQIFKNNPNVPPYYFYDFQGHVFSDLSPRDRMSLSFYSGLDDFSFGDLGLTSDWGNNTISLSYRRLFSERMVGNFLLATSQFFTNFGLGGEDGLNNENLIDDKTFSANLSYFQSEDLEWRYGLQVKQLGIEYLSTFGDTVTFDIRENPVEGAGYAKLKWKTGIRMVIEPGVRYNFYSVYADEPYIDLRLGMKYLLTDDRYINFAVGNYHQFIETIQDDFNPPILDNWLAVDESVDPASAIQIVLGYEEYFQDVYRVQIETYYKDIKNMLTY</sequence>
<dbReference type="SUPFAM" id="SSF56935">
    <property type="entry name" value="Porins"/>
    <property type="match status" value="1"/>
</dbReference>
<dbReference type="EMBL" id="UINC01026702">
    <property type="protein sequence ID" value="SVB04625.1"/>
    <property type="molecule type" value="Genomic_DNA"/>
</dbReference>
<dbReference type="InterPro" id="IPR008969">
    <property type="entry name" value="CarboxyPept-like_regulatory"/>
</dbReference>
<accession>A0A382ASV0</accession>
<dbReference type="GO" id="GO:0044718">
    <property type="term" value="P:siderophore transmembrane transport"/>
    <property type="evidence" value="ECO:0007669"/>
    <property type="project" value="TreeGrafter"/>
</dbReference>
<dbReference type="Gene3D" id="2.170.130.10">
    <property type="entry name" value="TonB-dependent receptor, plug domain"/>
    <property type="match status" value="1"/>
</dbReference>
<dbReference type="InterPro" id="IPR012910">
    <property type="entry name" value="Plug_dom"/>
</dbReference>
<dbReference type="PANTHER" id="PTHR30069:SF29">
    <property type="entry name" value="HEMOGLOBIN AND HEMOGLOBIN-HAPTOGLOBIN-BINDING PROTEIN 1-RELATED"/>
    <property type="match status" value="1"/>
</dbReference>
<dbReference type="AlphaFoldDB" id="A0A382ASV0"/>
<proteinExistence type="predicted"/>
<dbReference type="GO" id="GO:0015344">
    <property type="term" value="F:siderophore uptake transmembrane transporter activity"/>
    <property type="evidence" value="ECO:0007669"/>
    <property type="project" value="TreeGrafter"/>
</dbReference>
<dbReference type="InterPro" id="IPR039426">
    <property type="entry name" value="TonB-dep_rcpt-like"/>
</dbReference>
<dbReference type="InterPro" id="IPR037066">
    <property type="entry name" value="Plug_dom_sf"/>
</dbReference>
<name>A0A382ASV0_9ZZZZ</name>
<keyword evidence="1" id="KW-0732">Signal</keyword>
<reference evidence="3" key="1">
    <citation type="submission" date="2018-05" db="EMBL/GenBank/DDBJ databases">
        <authorList>
            <person name="Lanie J.A."/>
            <person name="Ng W.-L."/>
            <person name="Kazmierczak K.M."/>
            <person name="Andrzejewski T.M."/>
            <person name="Davidsen T.M."/>
            <person name="Wayne K.J."/>
            <person name="Tettelin H."/>
            <person name="Glass J.I."/>
            <person name="Rusch D."/>
            <person name="Podicherti R."/>
            <person name="Tsui H.-C.T."/>
            <person name="Winkler M.E."/>
        </authorList>
    </citation>
    <scope>NUCLEOTIDE SEQUENCE</scope>
</reference>
<evidence type="ECO:0000256" key="1">
    <source>
        <dbReference type="ARBA" id="ARBA00022729"/>
    </source>
</evidence>
<protein>
    <recommendedName>
        <fullName evidence="2">TonB-dependent receptor plug domain-containing protein</fullName>
    </recommendedName>
</protein>
<evidence type="ECO:0000313" key="3">
    <source>
        <dbReference type="EMBL" id="SVB04625.1"/>
    </source>
</evidence>
<dbReference type="Gene3D" id="2.60.40.1120">
    <property type="entry name" value="Carboxypeptidase-like, regulatory domain"/>
    <property type="match status" value="1"/>
</dbReference>